<sequence>MRILKILTLVEEREKGSPSAEDWVSEARSRCAVEYDAATKRKGVLTPAAAWRSLEHVTLSDTSQTEGPGVDESLPLPEVLPQSDWQRREAERWLPGTGEASGGVVVSWGRSSCLGRWESSETGGGDRCTEMQVLSDATEMHAPGLKPSTLCCVHPSPRRSRPLGVSVDSE</sequence>
<dbReference type="Proteomes" id="UP000664940">
    <property type="component" value="Unassembled WGS sequence"/>
</dbReference>
<dbReference type="AlphaFoldDB" id="A0A834AEF4"/>
<name>A0A834AEF4_9CHIR</name>
<protein>
    <submittedName>
        <fullName evidence="2">Uncharacterized protein</fullName>
    </submittedName>
</protein>
<proteinExistence type="predicted"/>
<evidence type="ECO:0000256" key="1">
    <source>
        <dbReference type="SAM" id="MobiDB-lite"/>
    </source>
</evidence>
<accession>A0A834AEF4</accession>
<reference evidence="2 3" key="1">
    <citation type="journal article" date="2020" name="Nature">
        <title>Six reference-quality genomes reveal evolution of bat adaptations.</title>
        <authorList>
            <person name="Jebb D."/>
            <person name="Huang Z."/>
            <person name="Pippel M."/>
            <person name="Hughes G.M."/>
            <person name="Lavrichenko K."/>
            <person name="Devanna P."/>
            <person name="Winkler S."/>
            <person name="Jermiin L.S."/>
            <person name="Skirmuntt E.C."/>
            <person name="Katzourakis A."/>
            <person name="Burkitt-Gray L."/>
            <person name="Ray D.A."/>
            <person name="Sullivan K.A.M."/>
            <person name="Roscito J.G."/>
            <person name="Kirilenko B.M."/>
            <person name="Davalos L.M."/>
            <person name="Corthals A.P."/>
            <person name="Power M.L."/>
            <person name="Jones G."/>
            <person name="Ransome R.D."/>
            <person name="Dechmann D.K.N."/>
            <person name="Locatelli A.G."/>
            <person name="Puechmaille S.J."/>
            <person name="Fedrigo O."/>
            <person name="Jarvis E.D."/>
            <person name="Hiller M."/>
            <person name="Vernes S.C."/>
            <person name="Myers E.W."/>
            <person name="Teeling E.C."/>
        </authorList>
    </citation>
    <scope>NUCLEOTIDE SEQUENCE [LARGE SCALE GENOMIC DNA]</scope>
    <source>
        <strain evidence="2">Bat1K_MPI-CBG_1</strain>
    </source>
</reference>
<evidence type="ECO:0000313" key="2">
    <source>
        <dbReference type="EMBL" id="KAF6109483.1"/>
    </source>
</evidence>
<evidence type="ECO:0000313" key="3">
    <source>
        <dbReference type="Proteomes" id="UP000664940"/>
    </source>
</evidence>
<dbReference type="EMBL" id="JABVXQ010000005">
    <property type="protein sequence ID" value="KAF6109483.1"/>
    <property type="molecule type" value="Genomic_DNA"/>
</dbReference>
<comment type="caution">
    <text evidence="2">The sequence shown here is derived from an EMBL/GenBank/DDBJ whole genome shotgun (WGS) entry which is preliminary data.</text>
</comment>
<organism evidence="2 3">
    <name type="scientific">Phyllostomus discolor</name>
    <name type="common">pale spear-nosed bat</name>
    <dbReference type="NCBI Taxonomy" id="89673"/>
    <lineage>
        <taxon>Eukaryota</taxon>
        <taxon>Metazoa</taxon>
        <taxon>Chordata</taxon>
        <taxon>Craniata</taxon>
        <taxon>Vertebrata</taxon>
        <taxon>Euteleostomi</taxon>
        <taxon>Mammalia</taxon>
        <taxon>Eutheria</taxon>
        <taxon>Laurasiatheria</taxon>
        <taxon>Chiroptera</taxon>
        <taxon>Yangochiroptera</taxon>
        <taxon>Phyllostomidae</taxon>
        <taxon>Phyllostominae</taxon>
        <taxon>Phyllostomus</taxon>
    </lineage>
</organism>
<feature type="region of interest" description="Disordered" evidence="1">
    <location>
        <begin position="58"/>
        <end position="77"/>
    </location>
</feature>
<gene>
    <name evidence="2" type="ORF">HJG60_010758</name>
</gene>